<feature type="domain" description="FAD-binding PCMH-type" evidence="21">
    <location>
        <begin position="53"/>
        <end position="218"/>
    </location>
</feature>
<evidence type="ECO:0000256" key="15">
    <source>
        <dbReference type="ARBA" id="ARBA00023306"/>
    </source>
</evidence>
<dbReference type="InterPro" id="IPR011601">
    <property type="entry name" value="MurB_C"/>
</dbReference>
<evidence type="ECO:0000256" key="7">
    <source>
        <dbReference type="ARBA" id="ARBA00022490"/>
    </source>
</evidence>
<dbReference type="Gene3D" id="3.90.78.10">
    <property type="entry name" value="UDP-N-acetylenolpyruvoylglucosamine reductase, C-terminal domain"/>
    <property type="match status" value="1"/>
</dbReference>
<evidence type="ECO:0000256" key="10">
    <source>
        <dbReference type="ARBA" id="ARBA00022827"/>
    </source>
</evidence>
<dbReference type="PANTHER" id="PTHR21071:SF4">
    <property type="entry name" value="UDP-N-ACETYLENOLPYRUVOYLGLUCOSAMINE REDUCTASE"/>
    <property type="match status" value="1"/>
</dbReference>
<evidence type="ECO:0000256" key="1">
    <source>
        <dbReference type="ARBA" id="ARBA00001974"/>
    </source>
</evidence>
<dbReference type="GO" id="GO:0051301">
    <property type="term" value="P:cell division"/>
    <property type="evidence" value="ECO:0007669"/>
    <property type="project" value="UniProtKB-KW"/>
</dbReference>
<dbReference type="GO" id="GO:0071949">
    <property type="term" value="F:FAD binding"/>
    <property type="evidence" value="ECO:0007669"/>
    <property type="project" value="InterPro"/>
</dbReference>
<dbReference type="EC" id="1.3.1.98" evidence="5 19"/>
<dbReference type="PANTHER" id="PTHR21071">
    <property type="entry name" value="UDP-N-ACETYLENOLPYRUVOYLGLUCOSAMINE REDUCTASE"/>
    <property type="match status" value="1"/>
</dbReference>
<proteinExistence type="inferred from homology"/>
<keyword evidence="16 19" id="KW-0961">Cell wall biogenesis/degradation</keyword>
<feature type="compositionally biased region" description="Polar residues" evidence="20">
    <location>
        <begin position="245"/>
        <end position="259"/>
    </location>
</feature>
<dbReference type="STRING" id="356660.SAMN05444336_11055"/>
<evidence type="ECO:0000256" key="5">
    <source>
        <dbReference type="ARBA" id="ARBA00012518"/>
    </source>
</evidence>
<sequence length="342" mass="35462">MTDQPSHAAEPSPPGEAKRGDAMLDGAALSARLPVARGRIAAMRPLADLCWLRVGGPAEALFQPADRDDLAGFLAALPADIPLTPLGVGSNLIIRDGGLSGVAVRLGRGFNGVEVLPDHRLRVGAALLDSRAAMAAAEAGIAGLEFLRTIPGALGGAVRMNAGCYGAYAADVVETVTYLGRDGRSVTVPGGEIGFGYRSSDLPEDAVIVEAVLRGRPGDPAEIEAKMADYIARREASQPTRDRSCGSTFRNPSGYSSTGEAGDPMDLKAWTLIDAAGCRGLRRGGAVMSEKHSNFLVNAGGATAADLEGLGEEVRARVRAACGIALEWEIRRIGLPPREAAS</sequence>
<comment type="cofactor">
    <cofactor evidence="1 19">
        <name>FAD</name>
        <dbReference type="ChEBI" id="CHEBI:57692"/>
    </cofactor>
</comment>
<dbReference type="GO" id="GO:0008360">
    <property type="term" value="P:regulation of cell shape"/>
    <property type="evidence" value="ECO:0007669"/>
    <property type="project" value="UniProtKB-KW"/>
</dbReference>
<feature type="active site" evidence="19">
    <location>
        <position position="329"/>
    </location>
</feature>
<dbReference type="InterPro" id="IPR036635">
    <property type="entry name" value="MurB_C_sf"/>
</dbReference>
<keyword evidence="12 19" id="KW-0133">Cell shape</keyword>
<keyword evidence="8 19" id="KW-0132">Cell division</keyword>
<feature type="active site" description="Proton donor" evidence="19">
    <location>
        <position position="247"/>
    </location>
</feature>
<keyword evidence="23" id="KW-1185">Reference proteome</keyword>
<name>A0A1H3EJ80_9RHOB</name>
<dbReference type="InterPro" id="IPR006094">
    <property type="entry name" value="Oxid_FAD_bind_N"/>
</dbReference>
<evidence type="ECO:0000256" key="17">
    <source>
        <dbReference type="ARBA" id="ARBA00031026"/>
    </source>
</evidence>
<dbReference type="SUPFAM" id="SSF56176">
    <property type="entry name" value="FAD-binding/transporter-associated domain-like"/>
    <property type="match status" value="1"/>
</dbReference>
<evidence type="ECO:0000256" key="12">
    <source>
        <dbReference type="ARBA" id="ARBA00022960"/>
    </source>
</evidence>
<dbReference type="AlphaFoldDB" id="A0A1H3EJ80"/>
<evidence type="ECO:0000256" key="16">
    <source>
        <dbReference type="ARBA" id="ARBA00023316"/>
    </source>
</evidence>
<evidence type="ECO:0000256" key="3">
    <source>
        <dbReference type="ARBA" id="ARBA00004496"/>
    </source>
</evidence>
<dbReference type="InterPro" id="IPR016166">
    <property type="entry name" value="FAD-bd_PCMH"/>
</dbReference>
<evidence type="ECO:0000256" key="8">
    <source>
        <dbReference type="ARBA" id="ARBA00022618"/>
    </source>
</evidence>
<feature type="region of interest" description="Disordered" evidence="20">
    <location>
        <begin position="1"/>
        <end position="21"/>
    </location>
</feature>
<evidence type="ECO:0000256" key="9">
    <source>
        <dbReference type="ARBA" id="ARBA00022630"/>
    </source>
</evidence>
<evidence type="ECO:0000313" key="22">
    <source>
        <dbReference type="EMBL" id="SDX78822.1"/>
    </source>
</evidence>
<dbReference type="SUPFAM" id="SSF56194">
    <property type="entry name" value="Uridine diphospho-N-Acetylenolpyruvylglucosamine reductase, MurB, C-terminal domain"/>
    <property type="match status" value="1"/>
</dbReference>
<dbReference type="GO" id="GO:0008762">
    <property type="term" value="F:UDP-N-acetylmuramate dehydrogenase activity"/>
    <property type="evidence" value="ECO:0007669"/>
    <property type="project" value="UniProtKB-UniRule"/>
</dbReference>
<keyword evidence="11 19" id="KW-0521">NADP</keyword>
<protein>
    <recommendedName>
        <fullName evidence="6 19">UDP-N-acetylenolpyruvoylglucosamine reductase</fullName>
        <ecNumber evidence="5 19">1.3.1.98</ecNumber>
    </recommendedName>
    <alternativeName>
        <fullName evidence="17 19">UDP-N-acetylmuramate dehydrogenase</fullName>
    </alternativeName>
</protein>
<dbReference type="GO" id="GO:0009252">
    <property type="term" value="P:peptidoglycan biosynthetic process"/>
    <property type="evidence" value="ECO:0007669"/>
    <property type="project" value="UniProtKB-UniRule"/>
</dbReference>
<evidence type="ECO:0000256" key="6">
    <source>
        <dbReference type="ARBA" id="ARBA00015188"/>
    </source>
</evidence>
<comment type="similarity">
    <text evidence="19">Belongs to the MurB family.</text>
</comment>
<evidence type="ECO:0000313" key="23">
    <source>
        <dbReference type="Proteomes" id="UP000199118"/>
    </source>
</evidence>
<dbReference type="Pfam" id="PF02873">
    <property type="entry name" value="MurB_C"/>
    <property type="match status" value="1"/>
</dbReference>
<feature type="region of interest" description="Disordered" evidence="20">
    <location>
        <begin position="235"/>
        <end position="262"/>
    </location>
</feature>
<dbReference type="Gene3D" id="3.30.43.10">
    <property type="entry name" value="Uridine Diphospho-n-acetylenolpyruvylglucosamine Reductase, domain 2"/>
    <property type="match status" value="1"/>
</dbReference>
<comment type="function">
    <text evidence="2 19">Cell wall formation.</text>
</comment>
<dbReference type="EMBL" id="FNMZ01000010">
    <property type="protein sequence ID" value="SDX78822.1"/>
    <property type="molecule type" value="Genomic_DNA"/>
</dbReference>
<feature type="compositionally biased region" description="Basic and acidic residues" evidence="20">
    <location>
        <begin position="235"/>
        <end position="244"/>
    </location>
</feature>
<evidence type="ECO:0000256" key="20">
    <source>
        <dbReference type="SAM" id="MobiDB-lite"/>
    </source>
</evidence>
<dbReference type="NCBIfam" id="TIGR00179">
    <property type="entry name" value="murB"/>
    <property type="match status" value="1"/>
</dbReference>
<reference evidence="22 23" key="1">
    <citation type="submission" date="2016-10" db="EMBL/GenBank/DDBJ databases">
        <authorList>
            <person name="de Groot N.N."/>
        </authorList>
    </citation>
    <scope>NUCLEOTIDE SEQUENCE [LARGE SCALE GENOMIC DNA]</scope>
    <source>
        <strain evidence="22 23">DSM 17890</strain>
    </source>
</reference>
<dbReference type="InterPro" id="IPR036318">
    <property type="entry name" value="FAD-bd_PCMH-like_sf"/>
</dbReference>
<dbReference type="GO" id="GO:0071555">
    <property type="term" value="P:cell wall organization"/>
    <property type="evidence" value="ECO:0007669"/>
    <property type="project" value="UniProtKB-KW"/>
</dbReference>
<keyword evidence="10 19" id="KW-0274">FAD</keyword>
<keyword evidence="7 19" id="KW-0963">Cytoplasm</keyword>
<evidence type="ECO:0000256" key="13">
    <source>
        <dbReference type="ARBA" id="ARBA00022984"/>
    </source>
</evidence>
<evidence type="ECO:0000256" key="19">
    <source>
        <dbReference type="HAMAP-Rule" id="MF_00037"/>
    </source>
</evidence>
<gene>
    <name evidence="19" type="primary">murB</name>
    <name evidence="22" type="ORF">SAMN05444336_11055</name>
</gene>
<evidence type="ECO:0000256" key="4">
    <source>
        <dbReference type="ARBA" id="ARBA00004752"/>
    </source>
</evidence>
<feature type="active site" evidence="19">
    <location>
        <position position="198"/>
    </location>
</feature>
<dbReference type="InterPro" id="IPR003170">
    <property type="entry name" value="MurB"/>
</dbReference>
<dbReference type="PROSITE" id="PS51387">
    <property type="entry name" value="FAD_PCMH"/>
    <property type="match status" value="1"/>
</dbReference>
<evidence type="ECO:0000256" key="18">
    <source>
        <dbReference type="ARBA" id="ARBA00048914"/>
    </source>
</evidence>
<dbReference type="HAMAP" id="MF_00037">
    <property type="entry name" value="MurB"/>
    <property type="match status" value="1"/>
</dbReference>
<dbReference type="NCBIfam" id="NF010480">
    <property type="entry name" value="PRK13905.1"/>
    <property type="match status" value="1"/>
</dbReference>
<comment type="subcellular location">
    <subcellularLocation>
        <location evidence="3 19">Cytoplasm</location>
    </subcellularLocation>
</comment>
<keyword evidence="9 19" id="KW-0285">Flavoprotein</keyword>
<evidence type="ECO:0000256" key="11">
    <source>
        <dbReference type="ARBA" id="ARBA00022857"/>
    </source>
</evidence>
<organism evidence="22 23">
    <name type="scientific">Albimonas donghaensis</name>
    <dbReference type="NCBI Taxonomy" id="356660"/>
    <lineage>
        <taxon>Bacteria</taxon>
        <taxon>Pseudomonadati</taxon>
        <taxon>Pseudomonadota</taxon>
        <taxon>Alphaproteobacteria</taxon>
        <taxon>Rhodobacterales</taxon>
        <taxon>Paracoccaceae</taxon>
        <taxon>Albimonas</taxon>
    </lineage>
</organism>
<evidence type="ECO:0000256" key="14">
    <source>
        <dbReference type="ARBA" id="ARBA00023002"/>
    </source>
</evidence>
<evidence type="ECO:0000259" key="21">
    <source>
        <dbReference type="PROSITE" id="PS51387"/>
    </source>
</evidence>
<dbReference type="Proteomes" id="UP000199118">
    <property type="component" value="Unassembled WGS sequence"/>
</dbReference>
<keyword evidence="14 19" id="KW-0560">Oxidoreductase</keyword>
<dbReference type="Gene3D" id="3.30.465.10">
    <property type="match status" value="1"/>
</dbReference>
<dbReference type="GO" id="GO:0005829">
    <property type="term" value="C:cytosol"/>
    <property type="evidence" value="ECO:0007669"/>
    <property type="project" value="TreeGrafter"/>
</dbReference>
<comment type="pathway">
    <text evidence="4 19">Cell wall biogenesis; peptidoglycan biosynthesis.</text>
</comment>
<keyword evidence="13 19" id="KW-0573">Peptidoglycan synthesis</keyword>
<accession>A0A1H3EJ80</accession>
<dbReference type="Pfam" id="PF01565">
    <property type="entry name" value="FAD_binding_4"/>
    <property type="match status" value="1"/>
</dbReference>
<comment type="catalytic activity">
    <reaction evidence="18 19">
        <text>UDP-N-acetyl-alpha-D-muramate + NADP(+) = UDP-N-acetyl-3-O-(1-carboxyvinyl)-alpha-D-glucosamine + NADPH + H(+)</text>
        <dbReference type="Rhea" id="RHEA:12248"/>
        <dbReference type="ChEBI" id="CHEBI:15378"/>
        <dbReference type="ChEBI" id="CHEBI:57783"/>
        <dbReference type="ChEBI" id="CHEBI:58349"/>
        <dbReference type="ChEBI" id="CHEBI:68483"/>
        <dbReference type="ChEBI" id="CHEBI:70757"/>
        <dbReference type="EC" id="1.3.1.98"/>
    </reaction>
</comment>
<dbReference type="UniPathway" id="UPA00219"/>
<dbReference type="InterPro" id="IPR016169">
    <property type="entry name" value="FAD-bd_PCMH_sub2"/>
</dbReference>
<dbReference type="InterPro" id="IPR016167">
    <property type="entry name" value="FAD-bd_PCMH_sub1"/>
</dbReference>
<evidence type="ECO:0000256" key="2">
    <source>
        <dbReference type="ARBA" id="ARBA00003921"/>
    </source>
</evidence>
<keyword evidence="15 19" id="KW-0131">Cell cycle</keyword>